<keyword evidence="3" id="KW-0808">Transferase</keyword>
<organism evidence="9 10">
    <name type="scientific">Croceitalea rosinachiae</name>
    <dbReference type="NCBI Taxonomy" id="3075596"/>
    <lineage>
        <taxon>Bacteria</taxon>
        <taxon>Pseudomonadati</taxon>
        <taxon>Bacteroidota</taxon>
        <taxon>Flavobacteriia</taxon>
        <taxon>Flavobacteriales</taxon>
        <taxon>Flavobacteriaceae</taxon>
        <taxon>Croceitalea</taxon>
    </lineage>
</organism>
<dbReference type="PRINTS" id="PR00473">
    <property type="entry name" value="GALCTOKINASE"/>
</dbReference>
<keyword evidence="3" id="KW-0418">Kinase</keyword>
<evidence type="ECO:0000256" key="5">
    <source>
        <dbReference type="ARBA" id="ARBA00023144"/>
    </source>
</evidence>
<feature type="domain" description="GHMP kinase N-terminal" evidence="6">
    <location>
        <begin position="75"/>
        <end position="161"/>
    </location>
</feature>
<dbReference type="SUPFAM" id="SSF55060">
    <property type="entry name" value="GHMP Kinase, C-terminal domain"/>
    <property type="match status" value="1"/>
</dbReference>
<dbReference type="RefSeq" id="WP_311349987.1">
    <property type="nucleotide sequence ID" value="NZ_JAVRHR010000001.1"/>
</dbReference>
<dbReference type="Pfam" id="PF00288">
    <property type="entry name" value="GHMP_kinases_N"/>
    <property type="match status" value="1"/>
</dbReference>
<dbReference type="InterPro" id="IPR006204">
    <property type="entry name" value="GHMP_kinase_N_dom"/>
</dbReference>
<evidence type="ECO:0000256" key="4">
    <source>
        <dbReference type="ARBA" id="ARBA00022840"/>
    </source>
</evidence>
<gene>
    <name evidence="9" type="ORF">RM706_05310</name>
</gene>
<dbReference type="PRINTS" id="PR00959">
    <property type="entry name" value="MEVGALKINASE"/>
</dbReference>
<evidence type="ECO:0000256" key="3">
    <source>
        <dbReference type="ARBA" id="ARBA00022777"/>
    </source>
</evidence>
<feature type="domain" description="GHMP kinase C-terminal" evidence="7">
    <location>
        <begin position="269"/>
        <end position="340"/>
    </location>
</feature>
<keyword evidence="4" id="KW-0067">ATP-binding</keyword>
<dbReference type="EMBL" id="JAVRHR010000001">
    <property type="protein sequence ID" value="MDT0606433.1"/>
    <property type="molecule type" value="Genomic_DNA"/>
</dbReference>
<evidence type="ECO:0000259" key="6">
    <source>
        <dbReference type="Pfam" id="PF00288"/>
    </source>
</evidence>
<evidence type="ECO:0000259" key="7">
    <source>
        <dbReference type="Pfam" id="PF08544"/>
    </source>
</evidence>
<keyword evidence="5" id="KW-0299">Galactose metabolism</keyword>
<dbReference type="Gene3D" id="3.30.230.10">
    <property type="match status" value="1"/>
</dbReference>
<comment type="caution">
    <text evidence="9">The sequence shown here is derived from an EMBL/GenBank/DDBJ whole genome shotgun (WGS) entry which is preliminary data.</text>
</comment>
<dbReference type="Pfam" id="PF10509">
    <property type="entry name" value="GalKase_gal_bdg"/>
    <property type="match status" value="1"/>
</dbReference>
<dbReference type="InterPro" id="IPR000705">
    <property type="entry name" value="Galactokinase"/>
</dbReference>
<dbReference type="Proteomes" id="UP001255246">
    <property type="component" value="Unassembled WGS sequence"/>
</dbReference>
<proteinExistence type="inferred from homology"/>
<dbReference type="PANTHER" id="PTHR10457:SF7">
    <property type="entry name" value="GALACTOKINASE-RELATED"/>
    <property type="match status" value="1"/>
</dbReference>
<name>A0ABU3ABF9_9FLAO</name>
<keyword evidence="5" id="KW-0119">Carbohydrate metabolism</keyword>
<keyword evidence="10" id="KW-1185">Reference proteome</keyword>
<dbReference type="InterPro" id="IPR013750">
    <property type="entry name" value="GHMP_kinase_C_dom"/>
</dbReference>
<reference evidence="9 10" key="1">
    <citation type="submission" date="2023-09" db="EMBL/GenBank/DDBJ databases">
        <authorList>
            <person name="Rey-Velasco X."/>
        </authorList>
    </citation>
    <scope>NUCLEOTIDE SEQUENCE [LARGE SCALE GENOMIC DNA]</scope>
    <source>
        <strain evidence="9 10">F388</strain>
    </source>
</reference>
<evidence type="ECO:0000313" key="10">
    <source>
        <dbReference type="Proteomes" id="UP001255246"/>
    </source>
</evidence>
<dbReference type="InterPro" id="IPR019539">
    <property type="entry name" value="GalKase_N"/>
</dbReference>
<dbReference type="InterPro" id="IPR006206">
    <property type="entry name" value="Mevalonate/galactokinase"/>
</dbReference>
<feature type="domain" description="Galactokinase N-terminal" evidence="8">
    <location>
        <begin position="4"/>
        <end position="35"/>
    </location>
</feature>
<accession>A0ABU3ABF9</accession>
<evidence type="ECO:0000259" key="8">
    <source>
        <dbReference type="Pfam" id="PF10509"/>
    </source>
</evidence>
<protein>
    <submittedName>
        <fullName evidence="9">Galactokinase family protein</fullName>
    </submittedName>
</protein>
<dbReference type="PIRSF" id="PIRSF000530">
    <property type="entry name" value="Galactokinase"/>
    <property type="match status" value="1"/>
</dbReference>
<evidence type="ECO:0000313" key="9">
    <source>
        <dbReference type="EMBL" id="MDT0606433.1"/>
    </source>
</evidence>
<keyword evidence="2" id="KW-0547">Nucleotide-binding</keyword>
<dbReference type="InterPro" id="IPR036554">
    <property type="entry name" value="GHMP_kinase_C_sf"/>
</dbReference>
<evidence type="ECO:0000256" key="2">
    <source>
        <dbReference type="ARBA" id="ARBA00022741"/>
    </source>
</evidence>
<evidence type="ECO:0000256" key="1">
    <source>
        <dbReference type="ARBA" id="ARBA00006566"/>
    </source>
</evidence>
<comment type="similarity">
    <text evidence="1">Belongs to the GHMP kinase family. GalK subfamily.</text>
</comment>
<dbReference type="Pfam" id="PF08544">
    <property type="entry name" value="GHMP_kinases_C"/>
    <property type="match status" value="1"/>
</dbReference>
<dbReference type="Gene3D" id="3.30.70.890">
    <property type="entry name" value="GHMP kinase, C-terminal domain"/>
    <property type="match status" value="1"/>
</dbReference>
<sequence>MIKVKAPGRVCLFGDHQDYLGLPIIACAIDKHIYLEAVPNQSQVIKIQFIDINENRAIAVPIKLENYDPKDAFTAVLKVLQKQDCFPNKGYDITIKGAIPINAGLSSSSALLLVWIGFLVGAFGKGKQYHQEELAKIAYEAEVLERNGPGGKMDQYSIALGHIIYLETNDNASYKTFKRELPGLIIGESGISKDTLGLLADRRSLAIEALRFLENQLPSFDIKKVTLSTIGTYTKVLPNHLSPYFNAAINNYLITQKALLEFQRDKLHLKSIGVLMSAHHLILKNDLKITVPRIDHMIDAAVLNGAYGAKIVGSGGGGCIVALVPEQNEELVINALKKAGAVNAYKVSVSEGIIL</sequence>
<dbReference type="PANTHER" id="PTHR10457">
    <property type="entry name" value="MEVALONATE KINASE/GALACTOKINASE"/>
    <property type="match status" value="1"/>
</dbReference>
<dbReference type="InterPro" id="IPR014721">
    <property type="entry name" value="Ribsml_uS5_D2-typ_fold_subgr"/>
</dbReference>
<dbReference type="InterPro" id="IPR020568">
    <property type="entry name" value="Ribosomal_Su5_D2-typ_SF"/>
</dbReference>
<dbReference type="SUPFAM" id="SSF54211">
    <property type="entry name" value="Ribosomal protein S5 domain 2-like"/>
    <property type="match status" value="1"/>
</dbReference>